<organism evidence="7 8">
    <name type="scientific">Neoroseomonas lacus</name>
    <dbReference type="NCBI Taxonomy" id="287609"/>
    <lineage>
        <taxon>Bacteria</taxon>
        <taxon>Pseudomonadati</taxon>
        <taxon>Pseudomonadota</taxon>
        <taxon>Alphaproteobacteria</taxon>
        <taxon>Acetobacterales</taxon>
        <taxon>Acetobacteraceae</taxon>
        <taxon>Neoroseomonas</taxon>
    </lineage>
</organism>
<dbReference type="SUPFAM" id="SSF88713">
    <property type="entry name" value="Glycoside hydrolase/deacetylase"/>
    <property type="match status" value="1"/>
</dbReference>
<accession>A0A917KT52</accession>
<evidence type="ECO:0000256" key="4">
    <source>
        <dbReference type="ARBA" id="ARBA00032976"/>
    </source>
</evidence>
<keyword evidence="8" id="KW-1185">Reference proteome</keyword>
<reference evidence="7" key="1">
    <citation type="journal article" date="2014" name="Int. J. Syst. Evol. Microbiol.">
        <title>Complete genome sequence of Corynebacterium casei LMG S-19264T (=DSM 44701T), isolated from a smear-ripened cheese.</title>
        <authorList>
            <consortium name="US DOE Joint Genome Institute (JGI-PGF)"/>
            <person name="Walter F."/>
            <person name="Albersmeier A."/>
            <person name="Kalinowski J."/>
            <person name="Ruckert C."/>
        </authorList>
    </citation>
    <scope>NUCLEOTIDE SEQUENCE</scope>
    <source>
        <strain evidence="7">CGMCC 1.3617</strain>
    </source>
</reference>
<dbReference type="GO" id="GO:0016810">
    <property type="term" value="F:hydrolase activity, acting on carbon-nitrogen (but not peptide) bonds"/>
    <property type="evidence" value="ECO:0007669"/>
    <property type="project" value="InterPro"/>
</dbReference>
<evidence type="ECO:0000313" key="7">
    <source>
        <dbReference type="EMBL" id="GGJ28669.1"/>
    </source>
</evidence>
<keyword evidence="5" id="KW-0732">Signal</keyword>
<evidence type="ECO:0000256" key="2">
    <source>
        <dbReference type="ARBA" id="ARBA00010973"/>
    </source>
</evidence>
<dbReference type="PROSITE" id="PS51677">
    <property type="entry name" value="NODB"/>
    <property type="match status" value="1"/>
</dbReference>
<comment type="similarity">
    <text evidence="2">Belongs to the polysaccharide deacetylase family.</text>
</comment>
<reference evidence="7" key="2">
    <citation type="submission" date="2020-09" db="EMBL/GenBank/DDBJ databases">
        <authorList>
            <person name="Sun Q."/>
            <person name="Zhou Y."/>
        </authorList>
    </citation>
    <scope>NUCLEOTIDE SEQUENCE</scope>
    <source>
        <strain evidence="7">CGMCC 1.3617</strain>
    </source>
</reference>
<feature type="chain" id="PRO_5038077328" description="Chitooligosaccharide deacetylase" evidence="5">
    <location>
        <begin position="27"/>
        <end position="256"/>
    </location>
</feature>
<dbReference type="PROSITE" id="PS51318">
    <property type="entry name" value="TAT"/>
    <property type="match status" value="1"/>
</dbReference>
<proteinExistence type="inferred from homology"/>
<dbReference type="InterPro" id="IPR002509">
    <property type="entry name" value="NODB_dom"/>
</dbReference>
<dbReference type="Gene3D" id="3.20.20.370">
    <property type="entry name" value="Glycoside hydrolase/deacetylase"/>
    <property type="match status" value="1"/>
</dbReference>
<sequence>MCQCCPPALGRRGVLLAAAVAPACFAAGPARAEALLMPRLRLTPSPGGPARVALTLDACSGRADLRVLGGLIRLGLPATVFVTARWLHANPDIVTLLRERSDLFALQNHGARHVPAVLGGGRIYGIPVAGTIEAVQAEVAGGADALRAIGAPSPAWFRGATALYSPAALAAIRAMGFRVAGFSLNGDDGASLPAARVATRIAAARDGDVVIAHTNHPERPSGPGVVDGVARLADRGVRLVWLDDGPSEEDETPARS</sequence>
<evidence type="ECO:0000259" key="6">
    <source>
        <dbReference type="PROSITE" id="PS51677"/>
    </source>
</evidence>
<dbReference type="GO" id="GO:0005975">
    <property type="term" value="P:carbohydrate metabolic process"/>
    <property type="evidence" value="ECO:0007669"/>
    <property type="project" value="InterPro"/>
</dbReference>
<feature type="signal peptide" evidence="5">
    <location>
        <begin position="1"/>
        <end position="26"/>
    </location>
</feature>
<evidence type="ECO:0000313" key="8">
    <source>
        <dbReference type="Proteomes" id="UP000661507"/>
    </source>
</evidence>
<dbReference type="RefSeq" id="WP_188969959.1">
    <property type="nucleotide sequence ID" value="NZ_BMKW01000010.1"/>
</dbReference>
<comment type="caution">
    <text evidence="7">The sequence shown here is derived from an EMBL/GenBank/DDBJ whole genome shotgun (WGS) entry which is preliminary data.</text>
</comment>
<dbReference type="AlphaFoldDB" id="A0A917KT52"/>
<evidence type="ECO:0000256" key="5">
    <source>
        <dbReference type="SAM" id="SignalP"/>
    </source>
</evidence>
<dbReference type="Pfam" id="PF01522">
    <property type="entry name" value="Polysacc_deac_1"/>
    <property type="match status" value="1"/>
</dbReference>
<dbReference type="InterPro" id="IPR011330">
    <property type="entry name" value="Glyco_hydro/deAcase_b/a-brl"/>
</dbReference>
<evidence type="ECO:0000256" key="3">
    <source>
        <dbReference type="ARBA" id="ARBA00020071"/>
    </source>
</evidence>
<protein>
    <recommendedName>
        <fullName evidence="3">Chitooligosaccharide deacetylase</fullName>
    </recommendedName>
    <alternativeName>
        <fullName evidence="4">Nodulation protein B</fullName>
    </alternativeName>
</protein>
<dbReference type="Proteomes" id="UP000661507">
    <property type="component" value="Unassembled WGS sequence"/>
</dbReference>
<name>A0A917KT52_9PROT</name>
<dbReference type="EMBL" id="BMKW01000010">
    <property type="protein sequence ID" value="GGJ28669.1"/>
    <property type="molecule type" value="Genomic_DNA"/>
</dbReference>
<evidence type="ECO:0000256" key="1">
    <source>
        <dbReference type="ARBA" id="ARBA00003236"/>
    </source>
</evidence>
<comment type="function">
    <text evidence="1">Is involved in generating a small heat-stable compound (Nod), an acylated oligomer of N-acetylglucosamine, that stimulates mitosis in various plant protoplasts.</text>
</comment>
<dbReference type="InterPro" id="IPR006311">
    <property type="entry name" value="TAT_signal"/>
</dbReference>
<feature type="domain" description="NodB homology" evidence="6">
    <location>
        <begin position="50"/>
        <end position="256"/>
    </location>
</feature>
<gene>
    <name evidence="7" type="ORF">GCM10011320_39940</name>
</gene>